<gene>
    <name evidence="2" type="ordered locus">HFX_5122</name>
</gene>
<dbReference type="InterPro" id="IPR006869">
    <property type="entry name" value="DUF547"/>
</dbReference>
<accession>I3R9P7</accession>
<dbReference type="GO" id="GO:0045454">
    <property type="term" value="P:cell redox homeostasis"/>
    <property type="evidence" value="ECO:0007669"/>
    <property type="project" value="TreeGrafter"/>
</dbReference>
<dbReference type="Proteomes" id="UP000006469">
    <property type="component" value="Plasmid pHM300"/>
</dbReference>
<dbReference type="PANTHER" id="PTHR34386">
    <property type="entry name" value="GLUTAREDOXIN"/>
    <property type="match status" value="1"/>
</dbReference>
<evidence type="ECO:0000313" key="3">
    <source>
        <dbReference type="Proteomes" id="UP000006469"/>
    </source>
</evidence>
<dbReference type="HOGENOM" id="CLU_054137_1_2_2"/>
<name>I3R9P7_HALMT</name>
<reference evidence="2 3" key="1">
    <citation type="journal article" date="2012" name="J. Bacteriol.">
        <title>Complete genome sequence of the metabolically versatile halophilic archaeon Haloferax mediterranei, a poly(3-hydroxybutyrate-co-3-hydroxyvalerate) producer.</title>
        <authorList>
            <person name="Han J."/>
            <person name="Zhang F."/>
            <person name="Hou J."/>
            <person name="Liu X."/>
            <person name="Li M."/>
            <person name="Liu H."/>
            <person name="Cai L."/>
            <person name="Zhang B."/>
            <person name="Chen Y."/>
            <person name="Zhou J."/>
            <person name="Hu S."/>
            <person name="Xiang H."/>
        </authorList>
    </citation>
    <scope>NUCLEOTIDE SEQUENCE [LARGE SCALE GENOMIC DNA]</scope>
    <source>
        <strain evidence="3">ATCC 33500 / DSM 1411 / JCM 8866 / NBRC 14739 / NCIMB 2177 / R-4</strain>
        <plasmid evidence="3">pHM300</plasmid>
    </source>
</reference>
<keyword evidence="2" id="KW-0614">Plasmid</keyword>
<dbReference type="Pfam" id="PF04784">
    <property type="entry name" value="DUF547"/>
    <property type="match status" value="1"/>
</dbReference>
<evidence type="ECO:0000313" key="2">
    <source>
        <dbReference type="EMBL" id="AFK20957.1"/>
    </source>
</evidence>
<evidence type="ECO:0000259" key="1">
    <source>
        <dbReference type="Pfam" id="PF04784"/>
    </source>
</evidence>
<organism evidence="2 3">
    <name type="scientific">Haloferax mediterranei (strain ATCC 33500 / DSM 1411 / JCM 8866 / NBRC 14739 / NCIMB 2177 / R-4)</name>
    <name type="common">Halobacterium mediterranei</name>
    <dbReference type="NCBI Taxonomy" id="523841"/>
    <lineage>
        <taxon>Archaea</taxon>
        <taxon>Methanobacteriati</taxon>
        <taxon>Methanobacteriota</taxon>
        <taxon>Stenosarchaea group</taxon>
        <taxon>Halobacteria</taxon>
        <taxon>Halobacteriales</taxon>
        <taxon>Haloferacaceae</taxon>
        <taxon>Haloferax</taxon>
    </lineage>
</organism>
<sequence>MSGSLAHFSPIHVAIKTLRRILHNTSMSALSSPSAFSYELFRAVKRNEDSDGYFDELAAMDDAFLSELDGRSDAVTAFWVNVYNALVQRDLQVDISLYEHKRRFFGQQRHIVAGTDLSLDDIEHGILRSSKWKYGLGYLPRLFPSSFERTYRLLGVDPRIHFALNCGAESCPPIVAYTASNIDDELERSATSFLQQSSRYDRDANDVWVSRLFLYFRGNFGGRSGIYDTLERYGVIERGDRPRIRYQKYDWTLHKGMYRDEVSSA</sequence>
<dbReference type="GO" id="GO:0009055">
    <property type="term" value="F:electron transfer activity"/>
    <property type="evidence" value="ECO:0007669"/>
    <property type="project" value="TreeGrafter"/>
</dbReference>
<protein>
    <recommendedName>
        <fullName evidence="1">DUF547 domain-containing protein</fullName>
    </recommendedName>
</protein>
<dbReference type="AlphaFoldDB" id="I3R9P7"/>
<geneLocation type="plasmid" evidence="2 3">
    <name>pHM300</name>
</geneLocation>
<dbReference type="KEGG" id="hme:HFX_5122"/>
<dbReference type="InterPro" id="IPR051548">
    <property type="entry name" value="Grx-like_ET"/>
</dbReference>
<dbReference type="EMBL" id="CP001870">
    <property type="protein sequence ID" value="AFK20957.1"/>
    <property type="molecule type" value="Genomic_DNA"/>
</dbReference>
<proteinExistence type="predicted"/>
<dbReference type="PANTHER" id="PTHR34386:SF1">
    <property type="entry name" value="GLUTAREDOXIN-LIKE PROTEIN NRDH"/>
    <property type="match status" value="1"/>
</dbReference>
<feature type="domain" description="DUF547" evidence="1">
    <location>
        <begin position="74"/>
        <end position="194"/>
    </location>
</feature>